<dbReference type="Gene3D" id="2.70.70.10">
    <property type="entry name" value="Glucose Permease (Domain IIA)"/>
    <property type="match status" value="1"/>
</dbReference>
<reference evidence="3 4" key="1">
    <citation type="submission" date="2018-07" db="EMBL/GenBank/DDBJ databases">
        <title>Leeuwenhoekiella genomics.</title>
        <authorList>
            <person name="Tahon G."/>
            <person name="Willems A."/>
        </authorList>
    </citation>
    <scope>NUCLEOTIDE SEQUENCE [LARGE SCALE GENOMIC DNA]</scope>
    <source>
        <strain evidence="3 4">LMG 1345</strain>
    </source>
</reference>
<dbReference type="SUPFAM" id="SSF51261">
    <property type="entry name" value="Duplicated hybrid motif"/>
    <property type="match status" value="1"/>
</dbReference>
<dbReference type="AlphaFoldDB" id="A0A4Q0P9L9"/>
<sequence>MLNNQKIYFIIIGLLLFASCNKLTKATDFITQPTAREVYARNFESDSLPYIFWNMAFKETLGDSLHVTSPYQETGIFNPKMNPVYGYELNLERGRKYDFSVLTDTLHPLVFIDLYERTSDSISPFKLEKQAAYENSTLNFSPKKSAVYKVVFQPQLNAASSFRITISSEPGYSFPVAGVSSKKAIQSFWGAPRDGGKRNHEGVDIFASRGTPVLASIDGYVSRTGNRGLGGKQVWLRDGLFGNSLYYAHLDSIIATNGQRVKIGDTLGLVGNTGNARTTPPHLHFGVYSHGSGAINPLPFLKEEPQLVADQEASEFYNSYLVKSVRANLRSSASAKSEQIGSLTRMDTVNLLGKTADWLHIETSGAKRAFVHKSLMTPL</sequence>
<evidence type="ECO:0000313" key="3">
    <source>
        <dbReference type="EMBL" id="RXG23098.1"/>
    </source>
</evidence>
<feature type="domain" description="SH3b" evidence="2">
    <location>
        <begin position="327"/>
        <end position="375"/>
    </location>
</feature>
<dbReference type="InterPro" id="IPR050570">
    <property type="entry name" value="Cell_wall_metabolism_enzyme"/>
</dbReference>
<dbReference type="Gene3D" id="2.30.30.40">
    <property type="entry name" value="SH3 Domains"/>
    <property type="match status" value="1"/>
</dbReference>
<dbReference type="Pfam" id="PF08239">
    <property type="entry name" value="SH3_3"/>
    <property type="match status" value="1"/>
</dbReference>
<dbReference type="Proteomes" id="UP000290608">
    <property type="component" value="Unassembled WGS sequence"/>
</dbReference>
<dbReference type="PANTHER" id="PTHR21666:SF268">
    <property type="entry name" value="PEPTIDASE M23 DOMAIN-CONTAINING PROTEIN"/>
    <property type="match status" value="1"/>
</dbReference>
<dbReference type="InterPro" id="IPR011055">
    <property type="entry name" value="Dup_hybrid_motif"/>
</dbReference>
<evidence type="ECO:0000259" key="2">
    <source>
        <dbReference type="Pfam" id="PF08239"/>
    </source>
</evidence>
<dbReference type="InterPro" id="IPR016047">
    <property type="entry name" value="M23ase_b-sheet_dom"/>
</dbReference>
<comment type="caution">
    <text evidence="3">The sequence shown here is derived from an EMBL/GenBank/DDBJ whole genome shotgun (WGS) entry which is preliminary data.</text>
</comment>
<dbReference type="Pfam" id="PF01551">
    <property type="entry name" value="Peptidase_M23"/>
    <property type="match status" value="1"/>
</dbReference>
<evidence type="ECO:0000313" key="4">
    <source>
        <dbReference type="Proteomes" id="UP000290608"/>
    </source>
</evidence>
<dbReference type="GO" id="GO:0004222">
    <property type="term" value="F:metalloendopeptidase activity"/>
    <property type="evidence" value="ECO:0007669"/>
    <property type="project" value="TreeGrafter"/>
</dbReference>
<feature type="domain" description="M23ase beta-sheet core" evidence="1">
    <location>
        <begin position="199"/>
        <end position="297"/>
    </location>
</feature>
<dbReference type="EMBL" id="QOVL01000028">
    <property type="protein sequence ID" value="RXG23098.1"/>
    <property type="molecule type" value="Genomic_DNA"/>
</dbReference>
<name>A0A4Q0P9L9_9FLAO</name>
<dbReference type="STRING" id="1122159.SAMN02745246_00027"/>
<dbReference type="PROSITE" id="PS51257">
    <property type="entry name" value="PROKAR_LIPOPROTEIN"/>
    <property type="match status" value="1"/>
</dbReference>
<evidence type="ECO:0000259" key="1">
    <source>
        <dbReference type="Pfam" id="PF01551"/>
    </source>
</evidence>
<accession>A0A4Q0P9L9</accession>
<dbReference type="InterPro" id="IPR003646">
    <property type="entry name" value="SH3-like_bac-type"/>
</dbReference>
<dbReference type="RefSeq" id="WP_073095609.1">
    <property type="nucleotide sequence ID" value="NZ_QOVL01000028.1"/>
</dbReference>
<gene>
    <name evidence="3" type="ORF">DSL99_3887</name>
</gene>
<organism evidence="3 4">
    <name type="scientific">Leeuwenhoekiella marinoflava</name>
    <dbReference type="NCBI Taxonomy" id="988"/>
    <lineage>
        <taxon>Bacteria</taxon>
        <taxon>Pseudomonadati</taxon>
        <taxon>Bacteroidota</taxon>
        <taxon>Flavobacteriia</taxon>
        <taxon>Flavobacteriales</taxon>
        <taxon>Flavobacteriaceae</taxon>
        <taxon>Leeuwenhoekiella</taxon>
    </lineage>
</organism>
<dbReference type="PANTHER" id="PTHR21666">
    <property type="entry name" value="PEPTIDASE-RELATED"/>
    <property type="match status" value="1"/>
</dbReference>
<dbReference type="CDD" id="cd12797">
    <property type="entry name" value="M23_peptidase"/>
    <property type="match status" value="1"/>
</dbReference>
<protein>
    <submittedName>
        <fullName evidence="3">Murein DD-endopeptidase MepM/ murein hydrolase activator NlpD</fullName>
    </submittedName>
</protein>
<proteinExistence type="predicted"/>
<keyword evidence="3" id="KW-0378">Hydrolase</keyword>